<evidence type="ECO:0000256" key="11">
    <source>
        <dbReference type="SAM" id="Phobius"/>
    </source>
</evidence>
<feature type="transmembrane region" description="Helical" evidence="11">
    <location>
        <begin position="1120"/>
        <end position="1144"/>
    </location>
</feature>
<evidence type="ECO:0000256" key="6">
    <source>
        <dbReference type="ARBA" id="ARBA00022824"/>
    </source>
</evidence>
<evidence type="ECO:0000256" key="1">
    <source>
        <dbReference type="ARBA" id="ARBA00004141"/>
    </source>
</evidence>
<dbReference type="PANTHER" id="PTHR48182">
    <property type="entry name" value="PROTEIN SERAC1"/>
    <property type="match status" value="1"/>
</dbReference>
<dbReference type="GO" id="GO:0005739">
    <property type="term" value="C:mitochondrion"/>
    <property type="evidence" value="ECO:0007669"/>
    <property type="project" value="UniProtKB-SubCell"/>
</dbReference>
<evidence type="ECO:0000256" key="9">
    <source>
        <dbReference type="ARBA" id="ARBA00023136"/>
    </source>
</evidence>
<dbReference type="SUPFAM" id="SSF53474">
    <property type="entry name" value="alpha/beta-Hydrolases"/>
    <property type="match status" value="1"/>
</dbReference>
<dbReference type="InterPro" id="IPR007751">
    <property type="entry name" value="DUF676_lipase-like"/>
</dbReference>
<dbReference type="AlphaFoldDB" id="A0AAE0NHF0"/>
<feature type="compositionally biased region" description="Polar residues" evidence="10">
    <location>
        <begin position="810"/>
        <end position="823"/>
    </location>
</feature>
<dbReference type="InterPro" id="IPR045863">
    <property type="entry name" value="CorA_TM1_TM2"/>
</dbReference>
<feature type="transmembrane region" description="Helical" evidence="11">
    <location>
        <begin position="1156"/>
        <end position="1179"/>
    </location>
</feature>
<reference evidence="13" key="1">
    <citation type="journal article" date="2023" name="Mol. Phylogenet. Evol.">
        <title>Genome-scale phylogeny and comparative genomics of the fungal order Sordariales.</title>
        <authorList>
            <person name="Hensen N."/>
            <person name="Bonometti L."/>
            <person name="Westerberg I."/>
            <person name="Brannstrom I.O."/>
            <person name="Guillou S."/>
            <person name="Cros-Aarteil S."/>
            <person name="Calhoun S."/>
            <person name="Haridas S."/>
            <person name="Kuo A."/>
            <person name="Mondo S."/>
            <person name="Pangilinan J."/>
            <person name="Riley R."/>
            <person name="LaButti K."/>
            <person name="Andreopoulos B."/>
            <person name="Lipzen A."/>
            <person name="Chen C."/>
            <person name="Yan M."/>
            <person name="Daum C."/>
            <person name="Ng V."/>
            <person name="Clum A."/>
            <person name="Steindorff A."/>
            <person name="Ohm R.A."/>
            <person name="Martin F."/>
            <person name="Silar P."/>
            <person name="Natvig D.O."/>
            <person name="Lalanne C."/>
            <person name="Gautier V."/>
            <person name="Ament-Velasquez S.L."/>
            <person name="Kruys A."/>
            <person name="Hutchinson M.I."/>
            <person name="Powell A.J."/>
            <person name="Barry K."/>
            <person name="Miller A.N."/>
            <person name="Grigoriev I.V."/>
            <person name="Debuchy R."/>
            <person name="Gladieux P."/>
            <person name="Hiltunen Thoren M."/>
            <person name="Johannesson H."/>
        </authorList>
    </citation>
    <scope>NUCLEOTIDE SEQUENCE</scope>
    <source>
        <strain evidence="13">CBS 232.78</strain>
    </source>
</reference>
<evidence type="ECO:0000259" key="12">
    <source>
        <dbReference type="Pfam" id="PF05057"/>
    </source>
</evidence>
<comment type="caution">
    <text evidence="13">The sequence shown here is derived from an EMBL/GenBank/DDBJ whole genome shotgun (WGS) entry which is preliminary data.</text>
</comment>
<evidence type="ECO:0000256" key="10">
    <source>
        <dbReference type="SAM" id="MobiDB-lite"/>
    </source>
</evidence>
<dbReference type="GO" id="GO:0016020">
    <property type="term" value="C:membrane"/>
    <property type="evidence" value="ECO:0007669"/>
    <property type="project" value="UniProtKB-SubCell"/>
</dbReference>
<comment type="subcellular location">
    <subcellularLocation>
        <location evidence="3">Endoplasmic reticulum</location>
    </subcellularLocation>
    <subcellularLocation>
        <location evidence="1">Membrane</location>
        <topology evidence="1">Multi-pass membrane protein</topology>
    </subcellularLocation>
    <subcellularLocation>
        <location evidence="2">Mitochondrion</location>
    </subcellularLocation>
</comment>
<feature type="transmembrane region" description="Helical" evidence="11">
    <location>
        <begin position="708"/>
        <end position="724"/>
    </location>
</feature>
<evidence type="ECO:0000256" key="2">
    <source>
        <dbReference type="ARBA" id="ARBA00004173"/>
    </source>
</evidence>
<dbReference type="InterPro" id="IPR029058">
    <property type="entry name" value="AB_hydrolase_fold"/>
</dbReference>
<dbReference type="Pfam" id="PF05057">
    <property type="entry name" value="DUF676"/>
    <property type="match status" value="1"/>
</dbReference>
<feature type="domain" description="DUF676" evidence="12">
    <location>
        <begin position="183"/>
        <end position="265"/>
    </location>
</feature>
<dbReference type="GO" id="GO:0005783">
    <property type="term" value="C:endoplasmic reticulum"/>
    <property type="evidence" value="ECO:0007669"/>
    <property type="project" value="UniProtKB-SubCell"/>
</dbReference>
<dbReference type="InterPro" id="IPR002523">
    <property type="entry name" value="MgTranspt_CorA/ZnTranspt_ZntB"/>
</dbReference>
<feature type="region of interest" description="Disordered" evidence="10">
    <location>
        <begin position="964"/>
        <end position="1009"/>
    </location>
</feature>
<dbReference type="SUPFAM" id="SSF144083">
    <property type="entry name" value="Magnesium transport protein CorA, transmembrane region"/>
    <property type="match status" value="1"/>
</dbReference>
<dbReference type="Gene3D" id="3.40.50.1820">
    <property type="entry name" value="alpha/beta hydrolase"/>
    <property type="match status" value="1"/>
</dbReference>
<dbReference type="GO" id="GO:0046873">
    <property type="term" value="F:metal ion transmembrane transporter activity"/>
    <property type="evidence" value="ECO:0007669"/>
    <property type="project" value="InterPro"/>
</dbReference>
<keyword evidence="5 11" id="KW-0812">Transmembrane</keyword>
<evidence type="ECO:0000313" key="14">
    <source>
        <dbReference type="Proteomes" id="UP001285441"/>
    </source>
</evidence>
<proteinExistence type="inferred from homology"/>
<evidence type="ECO:0000256" key="4">
    <source>
        <dbReference type="ARBA" id="ARBA00007920"/>
    </source>
</evidence>
<evidence type="ECO:0000256" key="3">
    <source>
        <dbReference type="ARBA" id="ARBA00004240"/>
    </source>
</evidence>
<accession>A0AAE0NHF0</accession>
<evidence type="ECO:0000313" key="13">
    <source>
        <dbReference type="EMBL" id="KAK3381601.1"/>
    </source>
</evidence>
<organism evidence="13 14">
    <name type="scientific">Podospora didyma</name>
    <dbReference type="NCBI Taxonomy" id="330526"/>
    <lineage>
        <taxon>Eukaryota</taxon>
        <taxon>Fungi</taxon>
        <taxon>Dikarya</taxon>
        <taxon>Ascomycota</taxon>
        <taxon>Pezizomycotina</taxon>
        <taxon>Sordariomycetes</taxon>
        <taxon>Sordariomycetidae</taxon>
        <taxon>Sordariales</taxon>
        <taxon>Podosporaceae</taxon>
        <taxon>Podospora</taxon>
    </lineage>
</organism>
<feature type="region of interest" description="Disordered" evidence="10">
    <location>
        <begin position="1252"/>
        <end position="1274"/>
    </location>
</feature>
<dbReference type="InterPro" id="IPR052374">
    <property type="entry name" value="SERAC1"/>
</dbReference>
<dbReference type="Gene3D" id="1.20.58.340">
    <property type="entry name" value="Magnesium transport protein CorA, transmembrane region"/>
    <property type="match status" value="1"/>
</dbReference>
<evidence type="ECO:0000256" key="8">
    <source>
        <dbReference type="ARBA" id="ARBA00023128"/>
    </source>
</evidence>
<dbReference type="Proteomes" id="UP001285441">
    <property type="component" value="Unassembled WGS sequence"/>
</dbReference>
<protein>
    <recommendedName>
        <fullName evidence="12">DUF676 domain-containing protein</fullName>
    </recommendedName>
</protein>
<gene>
    <name evidence="13" type="ORF">B0H63DRAFT_524303</name>
</gene>
<feature type="region of interest" description="Disordered" evidence="10">
    <location>
        <begin position="799"/>
        <end position="839"/>
    </location>
</feature>
<dbReference type="PANTHER" id="PTHR48182:SF2">
    <property type="entry name" value="PROTEIN SERAC1"/>
    <property type="match status" value="1"/>
</dbReference>
<keyword evidence="7 11" id="KW-1133">Transmembrane helix</keyword>
<keyword evidence="6" id="KW-0256">Endoplasmic reticulum</keyword>
<feature type="compositionally biased region" description="Basic and acidic residues" evidence="10">
    <location>
        <begin position="1000"/>
        <end position="1009"/>
    </location>
</feature>
<keyword evidence="14" id="KW-1185">Reference proteome</keyword>
<name>A0AAE0NHF0_9PEZI</name>
<sequence>MDVGRDDTSDKDKVVKDALGSRQTEKLDDGASLRQGSRISLGDTAREEPAYDPDGKDVVLGLHPTQASASSSRSAQADPEPGFAPIDGDKHAPNSSEALRTNVDIIAVPCPGADPLVTFTSEALAQADFPAMFRLSSNVMSPTNPGVLSFGHNWVMDLRRPVTTARVLLYKHRALFDGMVLAGLAKELLDQVQHIRQGANPSRPLFFIAHSIGGLVVKQALLLASQFPDVYGNIMTNCHGVTFFATPHRGSSYISMRNLGKSIAQLLHLQRPLPRSLADELRVNSPSLARMHEQFVDIASELCLWSLYETKDSLLSGSGGGIITEVQFEAPLVSIKSALLEIWQEDIFSVDSDHGHLASFGPENISTMTTYISDLTAAIRKAIELSAYIHHPLKLTDIVKAEVIGFYPDGAGDVDSSTTRLYSTKNSLREFLEKGPERCLGERLSKVPKRLNNQGHPHHPIADITARTGSHESVDLGINQQMGEEKPTQVAPGDSEPGSPDIVVTNPPTRPSIQPMGGPSSVPPGLAGQAHGLSTTALLTSDFRPPSVERSRADSLRTSSEPAIQLSKVDAADFLGEESNHFGPMSRQRAELLIKSSVLRDELAAGFSRPDPSSRKFMWIHLGYNNPVWVKSVFNKLKETHGLTFSNLWEYDHWESKHIQNRHSESQPAFLKTSCNYITTEPILPRATSSSLNGLASPGLALSAPNCLYLYFPYLHFDTYWSILKRRRLVQKRRQHGRANPVPGYVANLDSDELKVIWEYVGFDPPLSPRRTLDQFGHHSLRDTYSRDDDQMLYKLTKKPNNDALPESVNWPQSHRNQSTRGSFASGYAPSGTEEDEGAEFEKLDPDIEHGNVLMVDQLWLWAINTTSLITFFPKRESKPTEGRLFQQADLRNSVYNELNGDLTGKTDNALDLAALIVWHAVIVLLDRSSHPDLELFRLFEEAIGMLSERLTFNMRSFRRELIDESRSSDDSASGSDVDSEWEPGRNSAASIKRRHQRELKRAEHENRENTSALLELRDMEDELSILSKLFDSQETQIKVMKGYFERDELKQITHNGQEYLDEALEYLAEFKEKTDEMLSRIHTTRRDYEKAMEMAQRQAQVDEVRWSRLQTELASSQNLSVMIFTTFTVIFLPLTFFTGLFGMNTEEWQNDVPSIITIGQISLPASAIMIIASLLAAFSWRVQRMFKAVFAFAERSWNASKGYLRKLEPEWRMRAKRERRKRKLQRRRNARASRDKDGVFDFWHAVRQPQQNLRLNRSSSASERTPVKKRQSA</sequence>
<feature type="compositionally biased region" description="Basic and acidic residues" evidence="10">
    <location>
        <begin position="1"/>
        <end position="16"/>
    </location>
</feature>
<evidence type="ECO:0000256" key="5">
    <source>
        <dbReference type="ARBA" id="ARBA00022692"/>
    </source>
</evidence>
<feature type="compositionally biased region" description="Basic and acidic residues" evidence="10">
    <location>
        <begin position="44"/>
        <end position="57"/>
    </location>
</feature>
<dbReference type="Pfam" id="PF01544">
    <property type="entry name" value="CorA"/>
    <property type="match status" value="1"/>
</dbReference>
<dbReference type="EMBL" id="JAULSW010000005">
    <property type="protein sequence ID" value="KAK3381601.1"/>
    <property type="molecule type" value="Genomic_DNA"/>
</dbReference>
<comment type="similarity">
    <text evidence="4">Belongs to the putative lipase ROG1 family.</text>
</comment>
<reference evidence="13" key="2">
    <citation type="submission" date="2023-06" db="EMBL/GenBank/DDBJ databases">
        <authorList>
            <consortium name="Lawrence Berkeley National Laboratory"/>
            <person name="Haridas S."/>
            <person name="Hensen N."/>
            <person name="Bonometti L."/>
            <person name="Westerberg I."/>
            <person name="Brannstrom I.O."/>
            <person name="Guillou S."/>
            <person name="Cros-Aarteil S."/>
            <person name="Calhoun S."/>
            <person name="Kuo A."/>
            <person name="Mondo S."/>
            <person name="Pangilinan J."/>
            <person name="Riley R."/>
            <person name="LaButti K."/>
            <person name="Andreopoulos B."/>
            <person name="Lipzen A."/>
            <person name="Chen C."/>
            <person name="Yanf M."/>
            <person name="Daum C."/>
            <person name="Ng V."/>
            <person name="Clum A."/>
            <person name="Steindorff A."/>
            <person name="Ohm R."/>
            <person name="Martin F."/>
            <person name="Silar P."/>
            <person name="Natvig D."/>
            <person name="Lalanne C."/>
            <person name="Gautier V."/>
            <person name="Ament-velasquez S.L."/>
            <person name="Kruys A."/>
            <person name="Hutchinson M.I."/>
            <person name="Powell A.J."/>
            <person name="Barry K."/>
            <person name="Miller A.N."/>
            <person name="Grigoriev I.V."/>
            <person name="Debuchy R."/>
            <person name="Gladieux P."/>
            <person name="Thoren M.H."/>
            <person name="Johannesson H."/>
        </authorList>
    </citation>
    <scope>NUCLEOTIDE SEQUENCE</scope>
    <source>
        <strain evidence="13">CBS 232.78</strain>
    </source>
</reference>
<feature type="region of interest" description="Disordered" evidence="10">
    <location>
        <begin position="484"/>
        <end position="560"/>
    </location>
</feature>
<keyword evidence="8" id="KW-0496">Mitochondrion</keyword>
<keyword evidence="9 11" id="KW-0472">Membrane</keyword>
<evidence type="ECO:0000256" key="7">
    <source>
        <dbReference type="ARBA" id="ARBA00022989"/>
    </source>
</evidence>
<feature type="compositionally biased region" description="Polar residues" evidence="10">
    <location>
        <begin position="1252"/>
        <end position="1264"/>
    </location>
</feature>
<feature type="compositionally biased region" description="Low complexity" evidence="10">
    <location>
        <begin position="66"/>
        <end position="77"/>
    </location>
</feature>
<feature type="region of interest" description="Disordered" evidence="10">
    <location>
        <begin position="1"/>
        <end position="95"/>
    </location>
</feature>